<feature type="transmembrane region" description="Helical" evidence="13">
    <location>
        <begin position="32"/>
        <end position="54"/>
    </location>
</feature>
<feature type="compositionally biased region" description="Basic and acidic residues" evidence="14">
    <location>
        <begin position="7"/>
        <end position="28"/>
    </location>
</feature>
<keyword evidence="15" id="KW-0969">Cilium</keyword>
<feature type="transmembrane region" description="Helical" evidence="13">
    <location>
        <begin position="149"/>
        <end position="168"/>
    </location>
</feature>
<dbReference type="InterPro" id="IPR006135">
    <property type="entry name" value="T3SS_substrate_exporter"/>
</dbReference>
<comment type="function">
    <text evidence="12 13">Required for formation of the rod structure in the basal body of the flagellar apparatus. Together with FliI and FliH, may constitute the export apparatus of flagellin.</text>
</comment>
<keyword evidence="10 13" id="KW-0472">Membrane</keyword>
<feature type="compositionally biased region" description="Basic and acidic residues" evidence="14">
    <location>
        <begin position="365"/>
        <end position="375"/>
    </location>
</feature>
<dbReference type="Gene3D" id="3.40.1690.10">
    <property type="entry name" value="secretion proteins EscU"/>
    <property type="match status" value="1"/>
</dbReference>
<keyword evidence="16" id="KW-1185">Reference proteome</keyword>
<keyword evidence="15" id="KW-0282">Flagellum</keyword>
<keyword evidence="6 13" id="KW-0812">Transmembrane</keyword>
<sequence>MAEESDLEKTESASPRRIEKAREEGDVPRSKDLATCTILLGGGLAFLMMGGNLIRELKMMVSGGLTLSREEVFDMSLLLERNISRIYEVIIAFSPIALMLLIIALASPLLIGGWLFSTKALEPKFGKLNPLNGLKNMVSMRALVELIKAVGKTLLVGIVAWMVVGTQIDGIMSLGMQPAKVGAEHMGEIILVTFLATVGALVIIAAIDAPYQMWHYANKLKMTKEEVRQEHKDSEGNPEIKAKIRQQQREMARKRMMAEVPKADVVVTNPTRYAVALQYKEGSMGAPVVVAKGMGLIAARIRELAEEHNVPMLEAPPLARALYSHADLEKEIPQALYTAVAEVLAYIYQLRAFKRLGGKRPAKPKKIDVPAHLDPHNNPPQTARLSEQGVAV</sequence>
<evidence type="ECO:0000256" key="4">
    <source>
        <dbReference type="ARBA" id="ARBA00022448"/>
    </source>
</evidence>
<dbReference type="SUPFAM" id="SSF160544">
    <property type="entry name" value="EscU C-terminal domain-like"/>
    <property type="match status" value="1"/>
</dbReference>
<comment type="subcellular location">
    <subcellularLocation>
        <location evidence="1">Cell membrane</location>
        <topology evidence="1">Multi-pass membrane protein</topology>
    </subcellularLocation>
</comment>
<comment type="similarity">
    <text evidence="2 13">Belongs to the type III secretion exporter family.</text>
</comment>
<proteinExistence type="inferred from homology"/>
<evidence type="ECO:0000256" key="11">
    <source>
        <dbReference type="ARBA" id="ARBA00023225"/>
    </source>
</evidence>
<evidence type="ECO:0000313" key="16">
    <source>
        <dbReference type="Proteomes" id="UP001156215"/>
    </source>
</evidence>
<dbReference type="PANTHER" id="PTHR30531:SF12">
    <property type="entry name" value="FLAGELLAR BIOSYNTHETIC PROTEIN FLHB"/>
    <property type="match status" value="1"/>
</dbReference>
<keyword evidence="5 13" id="KW-1003">Cell membrane</keyword>
<gene>
    <name evidence="13 15" type="primary">flhB</name>
    <name evidence="15" type="ORF">NB640_09730</name>
</gene>
<evidence type="ECO:0000256" key="7">
    <source>
        <dbReference type="ARBA" id="ARBA00022795"/>
    </source>
</evidence>
<evidence type="ECO:0000256" key="3">
    <source>
        <dbReference type="ARBA" id="ARBA00021622"/>
    </source>
</evidence>
<dbReference type="InterPro" id="IPR006136">
    <property type="entry name" value="FlhB"/>
</dbReference>
<accession>A0A9E9LYE3</accession>
<dbReference type="PANTHER" id="PTHR30531">
    <property type="entry name" value="FLAGELLAR BIOSYNTHETIC PROTEIN FLHB"/>
    <property type="match status" value="1"/>
</dbReference>
<feature type="region of interest" description="Disordered" evidence="14">
    <location>
        <begin position="360"/>
        <end position="392"/>
    </location>
</feature>
<dbReference type="Proteomes" id="UP001156215">
    <property type="component" value="Chromosome"/>
</dbReference>
<evidence type="ECO:0000256" key="9">
    <source>
        <dbReference type="ARBA" id="ARBA00022989"/>
    </source>
</evidence>
<evidence type="ECO:0000256" key="14">
    <source>
        <dbReference type="SAM" id="MobiDB-lite"/>
    </source>
</evidence>
<dbReference type="Gene3D" id="6.10.250.2080">
    <property type="match status" value="1"/>
</dbReference>
<feature type="transmembrane region" description="Helical" evidence="13">
    <location>
        <begin position="189"/>
        <end position="207"/>
    </location>
</feature>
<dbReference type="PRINTS" id="PR00950">
    <property type="entry name" value="TYPE3IMSPROT"/>
</dbReference>
<evidence type="ECO:0000256" key="2">
    <source>
        <dbReference type="ARBA" id="ARBA00010690"/>
    </source>
</evidence>
<evidence type="ECO:0000256" key="12">
    <source>
        <dbReference type="ARBA" id="ARBA00025078"/>
    </source>
</evidence>
<dbReference type="FunFam" id="3.40.1690.10:FF:000001">
    <property type="entry name" value="Flagellar biosynthetic protein FlhB"/>
    <property type="match status" value="1"/>
</dbReference>
<keyword evidence="9 13" id="KW-1133">Transmembrane helix</keyword>
<feature type="region of interest" description="Disordered" evidence="14">
    <location>
        <begin position="1"/>
        <end position="28"/>
    </location>
</feature>
<name>A0A9E9LYE3_9BURK</name>
<protein>
    <recommendedName>
        <fullName evidence="3 13">Flagellar biosynthetic protein FlhB</fullName>
    </recommendedName>
</protein>
<dbReference type="InterPro" id="IPR029025">
    <property type="entry name" value="T3SS_substrate_exporter_C"/>
</dbReference>
<evidence type="ECO:0000313" key="15">
    <source>
        <dbReference type="EMBL" id="WAW09513.1"/>
    </source>
</evidence>
<keyword evidence="11 13" id="KW-1006">Bacterial flagellum protein export</keyword>
<feature type="transmembrane region" description="Helical" evidence="13">
    <location>
        <begin position="89"/>
        <end position="116"/>
    </location>
</feature>
<reference evidence="15" key="1">
    <citation type="journal article" date="2022" name="Front. Microbiol.">
        <title>New perspectives on an old grouping: The genomic and phenotypic variability of Oxalobacter formigenes and the implications for calcium oxalate stone prevention.</title>
        <authorList>
            <person name="Chmiel J.A."/>
            <person name="Carr C."/>
            <person name="Stuivenberg G.A."/>
            <person name="Venema R."/>
            <person name="Chanyi R.M."/>
            <person name="Al K.F."/>
            <person name="Giguere D."/>
            <person name="Say H."/>
            <person name="Akouris P.P."/>
            <person name="Dominguez Romero S.A."/>
            <person name="Kwong A."/>
            <person name="Tai V."/>
            <person name="Koval S.F."/>
            <person name="Razvi H."/>
            <person name="Bjazevic J."/>
            <person name="Burton J.P."/>
        </authorList>
    </citation>
    <scope>NUCLEOTIDE SEQUENCE</scope>
    <source>
        <strain evidence="15">WoOx3</strain>
    </source>
</reference>
<dbReference type="AlphaFoldDB" id="A0A9E9LYE3"/>
<evidence type="ECO:0000256" key="6">
    <source>
        <dbReference type="ARBA" id="ARBA00022692"/>
    </source>
</evidence>
<evidence type="ECO:0000256" key="10">
    <source>
        <dbReference type="ARBA" id="ARBA00023136"/>
    </source>
</evidence>
<keyword evidence="7 13" id="KW-1005">Bacterial flagellum biogenesis</keyword>
<evidence type="ECO:0000256" key="8">
    <source>
        <dbReference type="ARBA" id="ARBA00022927"/>
    </source>
</evidence>
<evidence type="ECO:0000256" key="13">
    <source>
        <dbReference type="RuleBase" id="RU364091"/>
    </source>
</evidence>
<dbReference type="GO" id="GO:0009306">
    <property type="term" value="P:protein secretion"/>
    <property type="evidence" value="ECO:0007669"/>
    <property type="project" value="InterPro"/>
</dbReference>
<dbReference type="GO" id="GO:0005886">
    <property type="term" value="C:plasma membrane"/>
    <property type="evidence" value="ECO:0007669"/>
    <property type="project" value="UniProtKB-SubCell"/>
</dbReference>
<dbReference type="Pfam" id="PF01312">
    <property type="entry name" value="Bac_export_2"/>
    <property type="match status" value="1"/>
</dbReference>
<dbReference type="KEGG" id="ovb:NB640_09730"/>
<dbReference type="NCBIfam" id="TIGR00328">
    <property type="entry name" value="flhB"/>
    <property type="match status" value="1"/>
</dbReference>
<evidence type="ECO:0000256" key="1">
    <source>
        <dbReference type="ARBA" id="ARBA00004651"/>
    </source>
</evidence>
<keyword evidence="8 13" id="KW-0653">Protein transport</keyword>
<keyword evidence="4 13" id="KW-0813">Transport</keyword>
<dbReference type="RefSeq" id="WP_269308513.1">
    <property type="nucleotide sequence ID" value="NZ_CP098242.1"/>
</dbReference>
<keyword evidence="15" id="KW-0966">Cell projection</keyword>
<organism evidence="15 16">
    <name type="scientific">Oxalobacter vibrioformis</name>
    <dbReference type="NCBI Taxonomy" id="933080"/>
    <lineage>
        <taxon>Bacteria</taxon>
        <taxon>Pseudomonadati</taxon>
        <taxon>Pseudomonadota</taxon>
        <taxon>Betaproteobacteria</taxon>
        <taxon>Burkholderiales</taxon>
        <taxon>Oxalobacteraceae</taxon>
        <taxon>Oxalobacter</taxon>
    </lineage>
</organism>
<dbReference type="GO" id="GO:0044780">
    <property type="term" value="P:bacterial-type flagellum assembly"/>
    <property type="evidence" value="ECO:0007669"/>
    <property type="project" value="InterPro"/>
</dbReference>
<evidence type="ECO:0000256" key="5">
    <source>
        <dbReference type="ARBA" id="ARBA00022475"/>
    </source>
</evidence>
<dbReference type="EMBL" id="CP098242">
    <property type="protein sequence ID" value="WAW09513.1"/>
    <property type="molecule type" value="Genomic_DNA"/>
</dbReference>